<organism evidence="2 3">
    <name type="scientific">Portunus trituberculatus</name>
    <name type="common">Swimming crab</name>
    <name type="synonym">Neptunus trituberculatus</name>
    <dbReference type="NCBI Taxonomy" id="210409"/>
    <lineage>
        <taxon>Eukaryota</taxon>
        <taxon>Metazoa</taxon>
        <taxon>Ecdysozoa</taxon>
        <taxon>Arthropoda</taxon>
        <taxon>Crustacea</taxon>
        <taxon>Multicrustacea</taxon>
        <taxon>Malacostraca</taxon>
        <taxon>Eumalacostraca</taxon>
        <taxon>Eucarida</taxon>
        <taxon>Decapoda</taxon>
        <taxon>Pleocyemata</taxon>
        <taxon>Brachyura</taxon>
        <taxon>Eubrachyura</taxon>
        <taxon>Portunoidea</taxon>
        <taxon>Portunidae</taxon>
        <taxon>Portuninae</taxon>
        <taxon>Portunus</taxon>
    </lineage>
</organism>
<sequence>MVVVVVVVVLLVFTRADENFLMCLRDQTSDSIIRQQSSGNSCLTKSDKETTFVGTTAVCTILPQKSLKKLPAMRHLVESVAWGRRKEVM</sequence>
<dbReference type="Proteomes" id="UP000324222">
    <property type="component" value="Unassembled WGS sequence"/>
</dbReference>
<evidence type="ECO:0008006" key="4">
    <source>
        <dbReference type="Google" id="ProtNLM"/>
    </source>
</evidence>
<name>A0A5B7E8M5_PORTR</name>
<protein>
    <recommendedName>
        <fullName evidence="4">Secreted protein</fullName>
    </recommendedName>
</protein>
<comment type="caution">
    <text evidence="2">The sequence shown here is derived from an EMBL/GenBank/DDBJ whole genome shotgun (WGS) entry which is preliminary data.</text>
</comment>
<keyword evidence="1" id="KW-0732">Signal</keyword>
<evidence type="ECO:0000313" key="2">
    <source>
        <dbReference type="EMBL" id="MPC29114.1"/>
    </source>
</evidence>
<dbReference type="AlphaFoldDB" id="A0A5B7E8M5"/>
<evidence type="ECO:0000256" key="1">
    <source>
        <dbReference type="SAM" id="SignalP"/>
    </source>
</evidence>
<gene>
    <name evidence="2" type="ORF">E2C01_022332</name>
</gene>
<feature type="signal peptide" evidence="1">
    <location>
        <begin position="1"/>
        <end position="16"/>
    </location>
</feature>
<keyword evidence="3" id="KW-1185">Reference proteome</keyword>
<feature type="chain" id="PRO_5022944015" description="Secreted protein" evidence="1">
    <location>
        <begin position="17"/>
        <end position="89"/>
    </location>
</feature>
<evidence type="ECO:0000313" key="3">
    <source>
        <dbReference type="Proteomes" id="UP000324222"/>
    </source>
</evidence>
<proteinExistence type="predicted"/>
<accession>A0A5B7E8M5</accession>
<dbReference type="EMBL" id="VSRR010002017">
    <property type="protein sequence ID" value="MPC29114.1"/>
    <property type="molecule type" value="Genomic_DNA"/>
</dbReference>
<reference evidence="2 3" key="1">
    <citation type="submission" date="2019-05" db="EMBL/GenBank/DDBJ databases">
        <title>Another draft genome of Portunus trituberculatus and its Hox gene families provides insights of decapod evolution.</title>
        <authorList>
            <person name="Jeong J.-H."/>
            <person name="Song I."/>
            <person name="Kim S."/>
            <person name="Choi T."/>
            <person name="Kim D."/>
            <person name="Ryu S."/>
            <person name="Kim W."/>
        </authorList>
    </citation>
    <scope>NUCLEOTIDE SEQUENCE [LARGE SCALE GENOMIC DNA]</scope>
    <source>
        <tissue evidence="2">Muscle</tissue>
    </source>
</reference>